<comment type="similarity">
    <text evidence="2">Belongs to the CCC1 family.</text>
</comment>
<comment type="subcellular location">
    <subcellularLocation>
        <location evidence="1">Endomembrane system</location>
        <topology evidence="1">Multi-pass membrane protein</topology>
    </subcellularLocation>
</comment>
<keyword evidence="8" id="KW-1185">Reference proteome</keyword>
<dbReference type="EMBL" id="RBNI01002889">
    <property type="protein sequence ID" value="RUP48843.1"/>
    <property type="molecule type" value="Genomic_DNA"/>
</dbReference>
<keyword evidence="5 6" id="KW-0472">Membrane</keyword>
<dbReference type="GO" id="GO:0012505">
    <property type="term" value="C:endomembrane system"/>
    <property type="evidence" value="ECO:0007669"/>
    <property type="project" value="UniProtKB-SubCell"/>
</dbReference>
<dbReference type="Proteomes" id="UP000268093">
    <property type="component" value="Unassembled WGS sequence"/>
</dbReference>
<name>A0A433DDB2_9FUNG</name>
<keyword evidence="4 6" id="KW-1133">Transmembrane helix</keyword>
<dbReference type="GO" id="GO:0030026">
    <property type="term" value="P:intracellular manganese ion homeostasis"/>
    <property type="evidence" value="ECO:0007669"/>
    <property type="project" value="InterPro"/>
</dbReference>
<proteinExistence type="inferred from homology"/>
<feature type="transmembrane region" description="Helical" evidence="6">
    <location>
        <begin position="272"/>
        <end position="290"/>
    </location>
</feature>
<evidence type="ECO:0000313" key="7">
    <source>
        <dbReference type="EMBL" id="RUP48843.1"/>
    </source>
</evidence>
<reference evidence="7 8" key="1">
    <citation type="journal article" date="2018" name="New Phytol.">
        <title>Phylogenomics of Endogonaceae and evolution of mycorrhizas within Mucoromycota.</title>
        <authorList>
            <person name="Chang Y."/>
            <person name="Desiro A."/>
            <person name="Na H."/>
            <person name="Sandor L."/>
            <person name="Lipzen A."/>
            <person name="Clum A."/>
            <person name="Barry K."/>
            <person name="Grigoriev I.V."/>
            <person name="Martin F.M."/>
            <person name="Stajich J.E."/>
            <person name="Smith M.E."/>
            <person name="Bonito G."/>
            <person name="Spatafora J.W."/>
        </authorList>
    </citation>
    <scope>NUCLEOTIDE SEQUENCE [LARGE SCALE GENOMIC DNA]</scope>
    <source>
        <strain evidence="7 8">GMNB39</strain>
    </source>
</reference>
<dbReference type="GO" id="GO:0005384">
    <property type="term" value="F:manganese ion transmembrane transporter activity"/>
    <property type="evidence" value="ECO:0007669"/>
    <property type="project" value="InterPro"/>
</dbReference>
<feature type="transmembrane region" description="Helical" evidence="6">
    <location>
        <begin position="302"/>
        <end position="322"/>
    </location>
</feature>
<dbReference type="AlphaFoldDB" id="A0A433DDB2"/>
<evidence type="ECO:0000256" key="4">
    <source>
        <dbReference type="ARBA" id="ARBA00022989"/>
    </source>
</evidence>
<keyword evidence="3 6" id="KW-0812">Transmembrane</keyword>
<evidence type="ECO:0000256" key="1">
    <source>
        <dbReference type="ARBA" id="ARBA00004127"/>
    </source>
</evidence>
<accession>A0A433DDB2</accession>
<comment type="caution">
    <text evidence="7">The sequence shown here is derived from an EMBL/GenBank/DDBJ whole genome shotgun (WGS) entry which is preliminary data.</text>
</comment>
<dbReference type="OrthoDB" id="73465at2759"/>
<dbReference type="Pfam" id="PF01988">
    <property type="entry name" value="VIT1"/>
    <property type="match status" value="2"/>
</dbReference>
<evidence type="ECO:0000256" key="5">
    <source>
        <dbReference type="ARBA" id="ARBA00023136"/>
    </source>
</evidence>
<dbReference type="PANTHER" id="PTHR31851">
    <property type="entry name" value="FE(2+)/MN(2+) TRANSPORTER PCL1"/>
    <property type="match status" value="1"/>
</dbReference>
<dbReference type="InterPro" id="IPR008217">
    <property type="entry name" value="Ccc1_fam"/>
</dbReference>
<evidence type="ECO:0000256" key="2">
    <source>
        <dbReference type="ARBA" id="ARBA00007049"/>
    </source>
</evidence>
<evidence type="ECO:0000256" key="3">
    <source>
        <dbReference type="ARBA" id="ARBA00022692"/>
    </source>
</evidence>
<evidence type="ECO:0000313" key="8">
    <source>
        <dbReference type="Proteomes" id="UP000268093"/>
    </source>
</evidence>
<organism evidence="7 8">
    <name type="scientific">Jimgerdemannia flammicorona</name>
    <dbReference type="NCBI Taxonomy" id="994334"/>
    <lineage>
        <taxon>Eukaryota</taxon>
        <taxon>Fungi</taxon>
        <taxon>Fungi incertae sedis</taxon>
        <taxon>Mucoromycota</taxon>
        <taxon>Mucoromycotina</taxon>
        <taxon>Endogonomycetes</taxon>
        <taxon>Endogonales</taxon>
        <taxon>Endogonaceae</taxon>
        <taxon>Jimgerdemannia</taxon>
    </lineage>
</organism>
<sequence>MSHMYLRLWRDKAVESSSSPLPPPHTPTPTMATLIHNIRRSRRPSHEYPPYRHLEKHFESAEIVRDIILGLSDGLTVPFALAAGLSSLGDSQLVIYGGAAGLDSIIGTIPIITTRSSTHPNPPPLSPGWTPSHRTRLRRHIYGPRWLPRRTLRDRALQDRTPSRGYITPCHVRYIPALSQREVEECPADEEEEVVEILEPYGLDRETLGPLIEKLKANPEKFVDFMMKFELNLECPDAKRSWISAVTIGTAYFIGGLIPLIPYFFIRDSVTALFVSIAITSATLFVFGFVKSRLVNPKRAFWGAVQTLAIGAAAAAASYGIVRVLPETHS</sequence>
<feature type="transmembrane region" description="Helical" evidence="6">
    <location>
        <begin position="242"/>
        <end position="266"/>
    </location>
</feature>
<protein>
    <submittedName>
        <fullName evidence="7">VIT family-domain-containing protein</fullName>
    </submittedName>
</protein>
<evidence type="ECO:0000256" key="6">
    <source>
        <dbReference type="SAM" id="Phobius"/>
    </source>
</evidence>
<gene>
    <name evidence="7" type="ORF">BC936DRAFT_143835</name>
</gene>